<keyword evidence="4" id="KW-1185">Reference proteome</keyword>
<keyword evidence="2" id="KW-0472">Membrane</keyword>
<dbReference type="Proteomes" id="UP000314294">
    <property type="component" value="Unassembled WGS sequence"/>
</dbReference>
<organism evidence="3 4">
    <name type="scientific">Liparis tanakae</name>
    <name type="common">Tanaka's snailfish</name>
    <dbReference type="NCBI Taxonomy" id="230148"/>
    <lineage>
        <taxon>Eukaryota</taxon>
        <taxon>Metazoa</taxon>
        <taxon>Chordata</taxon>
        <taxon>Craniata</taxon>
        <taxon>Vertebrata</taxon>
        <taxon>Euteleostomi</taxon>
        <taxon>Actinopterygii</taxon>
        <taxon>Neopterygii</taxon>
        <taxon>Teleostei</taxon>
        <taxon>Neoteleostei</taxon>
        <taxon>Acanthomorphata</taxon>
        <taxon>Eupercaria</taxon>
        <taxon>Perciformes</taxon>
        <taxon>Cottioidei</taxon>
        <taxon>Cottales</taxon>
        <taxon>Liparidae</taxon>
        <taxon>Liparis</taxon>
    </lineage>
</organism>
<accession>A0A4Z2GEF8</accession>
<evidence type="ECO:0000256" key="1">
    <source>
        <dbReference type="SAM" id="MobiDB-lite"/>
    </source>
</evidence>
<feature type="transmembrane region" description="Helical" evidence="2">
    <location>
        <begin position="52"/>
        <end position="69"/>
    </location>
</feature>
<feature type="region of interest" description="Disordered" evidence="1">
    <location>
        <begin position="1"/>
        <end position="20"/>
    </location>
</feature>
<sequence>MSGHRSSASEASDGHRASLPPLKKRTRHWCSHGLEGSMVTARLIDWSINSSFSFSAFFLSSSSWAFFWARRCLLRNFFSSLSRFVVQGQVDLDGGASGFVVEGVLPQHVLQLQQVHHVLGTLGVDEAVGRVQGLGFVHPPSRFLYVARVLRGNDAGERILALMRKSSMSVGVLSMAVLMYSRARPVWSMKSKCCARKYWTHNRVRGLRVVKTGGQPLLKFIRR</sequence>
<dbReference type="AlphaFoldDB" id="A0A4Z2GEF8"/>
<evidence type="ECO:0000313" key="4">
    <source>
        <dbReference type="Proteomes" id="UP000314294"/>
    </source>
</evidence>
<comment type="caution">
    <text evidence="3">The sequence shown here is derived from an EMBL/GenBank/DDBJ whole genome shotgun (WGS) entry which is preliminary data.</text>
</comment>
<gene>
    <name evidence="3" type="ORF">EYF80_038743</name>
</gene>
<dbReference type="EMBL" id="SRLO01000596">
    <property type="protein sequence ID" value="TNN51062.1"/>
    <property type="molecule type" value="Genomic_DNA"/>
</dbReference>
<protein>
    <submittedName>
        <fullName evidence="3">Uncharacterized protein</fullName>
    </submittedName>
</protein>
<keyword evidence="2" id="KW-0812">Transmembrane</keyword>
<name>A0A4Z2GEF8_9TELE</name>
<reference evidence="3 4" key="1">
    <citation type="submission" date="2019-03" db="EMBL/GenBank/DDBJ databases">
        <title>First draft genome of Liparis tanakae, snailfish: a comprehensive survey of snailfish specific genes.</title>
        <authorList>
            <person name="Kim W."/>
            <person name="Song I."/>
            <person name="Jeong J.-H."/>
            <person name="Kim D."/>
            <person name="Kim S."/>
            <person name="Ryu S."/>
            <person name="Song J.Y."/>
            <person name="Lee S.K."/>
        </authorList>
    </citation>
    <scope>NUCLEOTIDE SEQUENCE [LARGE SCALE GENOMIC DNA]</scope>
    <source>
        <tissue evidence="3">Muscle</tissue>
    </source>
</reference>
<evidence type="ECO:0000313" key="3">
    <source>
        <dbReference type="EMBL" id="TNN51062.1"/>
    </source>
</evidence>
<proteinExistence type="predicted"/>
<feature type="compositionally biased region" description="Polar residues" evidence="1">
    <location>
        <begin position="1"/>
        <end position="10"/>
    </location>
</feature>
<evidence type="ECO:0000256" key="2">
    <source>
        <dbReference type="SAM" id="Phobius"/>
    </source>
</evidence>
<keyword evidence="2" id="KW-1133">Transmembrane helix</keyword>